<dbReference type="EMBL" id="JAADYS010000541">
    <property type="protein sequence ID" value="KAF4468958.1"/>
    <property type="molecule type" value="Genomic_DNA"/>
</dbReference>
<evidence type="ECO:0000256" key="1">
    <source>
        <dbReference type="SAM" id="MobiDB-lite"/>
    </source>
</evidence>
<protein>
    <submittedName>
        <fullName evidence="3">Uncharacterized protein</fullName>
    </submittedName>
</protein>
<keyword evidence="4" id="KW-1185">Reference proteome</keyword>
<accession>A0A8H4LJU9</accession>
<dbReference type="AlphaFoldDB" id="A0A8H4LJU9"/>
<feature type="signal peptide" evidence="2">
    <location>
        <begin position="1"/>
        <end position="20"/>
    </location>
</feature>
<organism evidence="3 4">
    <name type="scientific">Fusarium albosuccineum</name>
    <dbReference type="NCBI Taxonomy" id="1237068"/>
    <lineage>
        <taxon>Eukaryota</taxon>
        <taxon>Fungi</taxon>
        <taxon>Dikarya</taxon>
        <taxon>Ascomycota</taxon>
        <taxon>Pezizomycotina</taxon>
        <taxon>Sordariomycetes</taxon>
        <taxon>Hypocreomycetidae</taxon>
        <taxon>Hypocreales</taxon>
        <taxon>Nectriaceae</taxon>
        <taxon>Fusarium</taxon>
        <taxon>Fusarium decemcellulare species complex</taxon>
    </lineage>
</organism>
<dbReference type="Proteomes" id="UP000554235">
    <property type="component" value="Unassembled WGS sequence"/>
</dbReference>
<evidence type="ECO:0000313" key="3">
    <source>
        <dbReference type="EMBL" id="KAF4468958.1"/>
    </source>
</evidence>
<proteinExistence type="predicted"/>
<gene>
    <name evidence="3" type="ORF">FALBO_4147</name>
</gene>
<sequence length="156" mass="16180">MQFKLATLFGLFTLLSFSLGAPTDPNAAVEPEADNDSDALLVGRQISQRQVISRRQAITQTGAAAATGVPELVVSSRGVPAELDACQIITITRRQVITRAAPELNARQVTTGGGGGTRIGARQVSGGGGGGTRIGARQVTTRIQERNAQSTGPARE</sequence>
<evidence type="ECO:0000313" key="4">
    <source>
        <dbReference type="Proteomes" id="UP000554235"/>
    </source>
</evidence>
<feature type="region of interest" description="Disordered" evidence="1">
    <location>
        <begin position="107"/>
        <end position="134"/>
    </location>
</feature>
<comment type="caution">
    <text evidence="3">The sequence shown here is derived from an EMBL/GenBank/DDBJ whole genome shotgun (WGS) entry which is preliminary data.</text>
</comment>
<keyword evidence="2" id="KW-0732">Signal</keyword>
<feature type="chain" id="PRO_5034082464" evidence="2">
    <location>
        <begin position="21"/>
        <end position="156"/>
    </location>
</feature>
<evidence type="ECO:0000256" key="2">
    <source>
        <dbReference type="SAM" id="SignalP"/>
    </source>
</evidence>
<name>A0A8H4LJU9_9HYPO</name>
<reference evidence="3 4" key="1">
    <citation type="submission" date="2020-01" db="EMBL/GenBank/DDBJ databases">
        <title>Identification and distribution of gene clusters putatively required for synthesis of sphingolipid metabolism inhibitors in phylogenetically diverse species of the filamentous fungus Fusarium.</title>
        <authorList>
            <person name="Kim H.-S."/>
            <person name="Busman M."/>
            <person name="Brown D.W."/>
            <person name="Divon H."/>
            <person name="Uhlig S."/>
            <person name="Proctor R.H."/>
        </authorList>
    </citation>
    <scope>NUCLEOTIDE SEQUENCE [LARGE SCALE GENOMIC DNA]</scope>
    <source>
        <strain evidence="3 4">NRRL 20459</strain>
    </source>
</reference>